<gene>
    <name evidence="2" type="ORF">NE619_10215</name>
</gene>
<organism evidence="2 3">
    <name type="scientific">Anaerovorax odorimutans</name>
    <dbReference type="NCBI Taxonomy" id="109327"/>
    <lineage>
        <taxon>Bacteria</taxon>
        <taxon>Bacillati</taxon>
        <taxon>Bacillota</taxon>
        <taxon>Clostridia</taxon>
        <taxon>Peptostreptococcales</taxon>
        <taxon>Anaerovoracaceae</taxon>
        <taxon>Anaerovorax</taxon>
    </lineage>
</organism>
<evidence type="ECO:0000313" key="3">
    <source>
        <dbReference type="Proteomes" id="UP001524502"/>
    </source>
</evidence>
<accession>A0ABT1RPH9</accession>
<sequence length="49" mass="5485">MNNDGQLMTLGPFILLIIVAVFVIAGVVVYKCLKKPNQEKKNINKNPEK</sequence>
<dbReference type="EMBL" id="JANFXK010000010">
    <property type="protein sequence ID" value="MCQ4637100.1"/>
    <property type="molecule type" value="Genomic_DNA"/>
</dbReference>
<feature type="transmembrane region" description="Helical" evidence="1">
    <location>
        <begin position="12"/>
        <end position="33"/>
    </location>
</feature>
<dbReference type="RefSeq" id="WP_256132292.1">
    <property type="nucleotide sequence ID" value="NZ_JANFXK010000010.1"/>
</dbReference>
<keyword evidence="1" id="KW-0472">Membrane</keyword>
<dbReference type="Proteomes" id="UP001524502">
    <property type="component" value="Unassembled WGS sequence"/>
</dbReference>
<evidence type="ECO:0000313" key="2">
    <source>
        <dbReference type="EMBL" id="MCQ4637100.1"/>
    </source>
</evidence>
<keyword evidence="1" id="KW-0812">Transmembrane</keyword>
<keyword evidence="1" id="KW-1133">Transmembrane helix</keyword>
<name>A0ABT1RPH9_9FIRM</name>
<keyword evidence="3" id="KW-1185">Reference proteome</keyword>
<protein>
    <submittedName>
        <fullName evidence="2">Uncharacterized protein</fullName>
    </submittedName>
</protein>
<comment type="caution">
    <text evidence="2">The sequence shown here is derived from an EMBL/GenBank/DDBJ whole genome shotgun (WGS) entry which is preliminary data.</text>
</comment>
<reference evidence="2 3" key="1">
    <citation type="submission" date="2022-06" db="EMBL/GenBank/DDBJ databases">
        <title>Isolation of gut microbiota from human fecal samples.</title>
        <authorList>
            <person name="Pamer E.G."/>
            <person name="Barat B."/>
            <person name="Waligurski E."/>
            <person name="Medina S."/>
            <person name="Paddock L."/>
            <person name="Mostad J."/>
        </authorList>
    </citation>
    <scope>NUCLEOTIDE SEQUENCE [LARGE SCALE GENOMIC DNA]</scope>
    <source>
        <strain evidence="2 3">SL.3.17</strain>
    </source>
</reference>
<proteinExistence type="predicted"/>
<evidence type="ECO:0000256" key="1">
    <source>
        <dbReference type="SAM" id="Phobius"/>
    </source>
</evidence>